<dbReference type="CDD" id="cd03784">
    <property type="entry name" value="GT1_Gtf-like"/>
    <property type="match status" value="1"/>
</dbReference>
<dbReference type="PANTHER" id="PTHR48043">
    <property type="entry name" value="EG:EG0003.4 PROTEIN-RELATED"/>
    <property type="match status" value="1"/>
</dbReference>
<keyword evidence="5" id="KW-0732">Signal</keyword>
<proteinExistence type="inferred from homology"/>
<keyword evidence="4" id="KW-1133">Transmembrane helix</keyword>
<keyword evidence="4" id="KW-0812">Transmembrane</keyword>
<organism evidence="6 7">
    <name type="scientific">Branchiostoma lanceolatum</name>
    <name type="common">Common lancelet</name>
    <name type="synonym">Amphioxus lanceolatum</name>
    <dbReference type="NCBI Taxonomy" id="7740"/>
    <lineage>
        <taxon>Eukaryota</taxon>
        <taxon>Metazoa</taxon>
        <taxon>Chordata</taxon>
        <taxon>Cephalochordata</taxon>
        <taxon>Leptocardii</taxon>
        <taxon>Amphioxiformes</taxon>
        <taxon>Branchiostomatidae</taxon>
        <taxon>Branchiostoma</taxon>
    </lineage>
</organism>
<feature type="signal peptide" evidence="5">
    <location>
        <begin position="1"/>
        <end position="27"/>
    </location>
</feature>
<keyword evidence="2" id="KW-0328">Glycosyltransferase</keyword>
<dbReference type="Gene3D" id="3.40.50.2000">
    <property type="entry name" value="Glycogen Phosphorylase B"/>
    <property type="match status" value="2"/>
</dbReference>
<dbReference type="GO" id="GO:0008194">
    <property type="term" value="F:UDP-glycosyltransferase activity"/>
    <property type="evidence" value="ECO:0007669"/>
    <property type="project" value="InterPro"/>
</dbReference>
<dbReference type="InterPro" id="IPR002213">
    <property type="entry name" value="UDP_glucos_trans"/>
</dbReference>
<feature type="transmembrane region" description="Helical" evidence="4">
    <location>
        <begin position="464"/>
        <end position="492"/>
    </location>
</feature>
<keyword evidence="4" id="KW-0472">Membrane</keyword>
<dbReference type="OrthoDB" id="5835829at2759"/>
<dbReference type="SUPFAM" id="SSF53756">
    <property type="entry name" value="UDP-Glycosyltransferase/glycogen phosphorylase"/>
    <property type="match status" value="1"/>
</dbReference>
<keyword evidence="3" id="KW-0808">Transferase</keyword>
<keyword evidence="7" id="KW-1185">Reference proteome</keyword>
<evidence type="ECO:0000313" key="6">
    <source>
        <dbReference type="EMBL" id="CAH1248517.1"/>
    </source>
</evidence>
<evidence type="ECO:0000256" key="5">
    <source>
        <dbReference type="SAM" id="SignalP"/>
    </source>
</evidence>
<gene>
    <name evidence="6" type="primary">UGT2B7</name>
    <name evidence="6" type="ORF">BLAG_LOCUS9840</name>
</gene>
<comment type="similarity">
    <text evidence="1">Belongs to the UDP-glycosyltransferase family.</text>
</comment>
<dbReference type="AlphaFoldDB" id="A0A8J9Z7I6"/>
<evidence type="ECO:0000256" key="3">
    <source>
        <dbReference type="ARBA" id="ARBA00022679"/>
    </source>
</evidence>
<reference evidence="6" key="1">
    <citation type="submission" date="2022-01" db="EMBL/GenBank/DDBJ databases">
        <authorList>
            <person name="Braso-Vives M."/>
        </authorList>
    </citation>
    <scope>NUCLEOTIDE SEQUENCE</scope>
</reference>
<evidence type="ECO:0000256" key="2">
    <source>
        <dbReference type="ARBA" id="ARBA00022676"/>
    </source>
</evidence>
<dbReference type="FunFam" id="3.40.50.2000:FF:000021">
    <property type="entry name" value="UDP-glucuronosyltransferase"/>
    <property type="match status" value="1"/>
</dbReference>
<feature type="chain" id="PRO_5035454585" evidence="5">
    <location>
        <begin position="28"/>
        <end position="508"/>
    </location>
</feature>
<dbReference type="Proteomes" id="UP000838412">
    <property type="component" value="Chromosome 16"/>
</dbReference>
<dbReference type="InterPro" id="IPR050271">
    <property type="entry name" value="UDP-glycosyltransferase"/>
</dbReference>
<accession>A0A8J9Z7I6</accession>
<sequence length="508" mass="56853">MTMAQLPDGVFFLLLLLFAAQVQVFCATSFGKATTKEPANILIVNQTPHSIWLSLRAAGRALAARGHSVTVLMPNDLLQHLYSTPKEDKLTYEGVPCAAGTLKAGVAFQNNYWEAGYDNTYESVLDLISATSKSCEALLHHIEKKKTTEAGKYDLVIWGPAETPCGAVLARYLGVPSAVIYIPTFTLLHSAGNPLPLAYYPISPSGLTSEMTFTQRVQNTLYYAVSIYFYRYILCPAFHFIVHKYISNDTNTEEIMSDTDLWLSLADFTLEFPRPTMPNVVNVAAINLADPKPLPQEAFAQLPQKVIWKMGQGDDVDNQDFPSNVKPMKWVPQTDLLAHKKMRLFINHGGTIGLYESVYHGVPMVLVTLPISSELRDNIARAVYHGYGVQLDITSMTAETLLQTIQHVLATESYKENVEGAGRIMADQQVPPLNLTMWWIEHVIKHGGLPHLRTRANKIPFYEYYLLDVIAFFVAILTVVFGGLACACRLAYIKIKRRQQKVKEKKYN</sequence>
<evidence type="ECO:0000256" key="1">
    <source>
        <dbReference type="ARBA" id="ARBA00009995"/>
    </source>
</evidence>
<evidence type="ECO:0000313" key="7">
    <source>
        <dbReference type="Proteomes" id="UP000838412"/>
    </source>
</evidence>
<evidence type="ECO:0000256" key="4">
    <source>
        <dbReference type="SAM" id="Phobius"/>
    </source>
</evidence>
<protein>
    <submittedName>
        <fullName evidence="6">UGT2B7 protein</fullName>
    </submittedName>
</protein>
<dbReference type="EMBL" id="OV696701">
    <property type="protein sequence ID" value="CAH1248517.1"/>
    <property type="molecule type" value="Genomic_DNA"/>
</dbReference>
<name>A0A8J9Z7I6_BRALA</name>
<dbReference type="Pfam" id="PF00201">
    <property type="entry name" value="UDPGT"/>
    <property type="match status" value="1"/>
</dbReference>
<dbReference type="PANTHER" id="PTHR48043:SF145">
    <property type="entry name" value="FI06409P-RELATED"/>
    <property type="match status" value="1"/>
</dbReference>